<evidence type="ECO:0000313" key="1">
    <source>
        <dbReference type="EMBL" id="OAM98471.1"/>
    </source>
</evidence>
<dbReference type="RefSeq" id="WP_069669607.1">
    <property type="nucleotide sequence ID" value="NZ_JAPFIM010000018.1"/>
</dbReference>
<organism evidence="1 2">
    <name type="scientific">Vibrio europaeus</name>
    <dbReference type="NCBI Taxonomy" id="300876"/>
    <lineage>
        <taxon>Bacteria</taxon>
        <taxon>Pseudomonadati</taxon>
        <taxon>Pseudomonadota</taxon>
        <taxon>Gammaproteobacteria</taxon>
        <taxon>Vibrionales</taxon>
        <taxon>Vibrionaceae</taxon>
        <taxon>Vibrio</taxon>
        <taxon>Vibrio oreintalis group</taxon>
    </lineage>
</organism>
<reference evidence="1 2" key="1">
    <citation type="submission" date="2016-03" db="EMBL/GenBank/DDBJ databases">
        <title>Draft genome sequence of the Vibrio tubiashii subs. europaeus.</title>
        <authorList>
            <person name="Spinard E."/>
            <person name="Dubert J."/>
            <person name="Nelson D.R."/>
            <person name="Barja J.L."/>
        </authorList>
    </citation>
    <scope>NUCLEOTIDE SEQUENCE [LARGE SCALE GENOMIC DNA]</scope>
    <source>
        <strain evidence="2">PP-638</strain>
    </source>
</reference>
<evidence type="ECO:0000313" key="2">
    <source>
        <dbReference type="Proteomes" id="UP000094761"/>
    </source>
</evidence>
<dbReference type="EMBL" id="LUAX01000007">
    <property type="protein sequence ID" value="OAM98471.1"/>
    <property type="molecule type" value="Genomic_DNA"/>
</dbReference>
<dbReference type="Proteomes" id="UP000094761">
    <property type="component" value="Unassembled WGS sequence"/>
</dbReference>
<name>A0A178J9A8_9VIBR</name>
<dbReference type="AlphaFoldDB" id="A0A178J9A8"/>
<comment type="caution">
    <text evidence="1">The sequence shown here is derived from an EMBL/GenBank/DDBJ whole genome shotgun (WGS) entry which is preliminary data.</text>
</comment>
<protein>
    <submittedName>
        <fullName evidence="1">Uncharacterized protein</fullName>
    </submittedName>
</protein>
<gene>
    <name evidence="1" type="ORF">AZ468_23460</name>
</gene>
<dbReference type="GeneID" id="78078696"/>
<dbReference type="OrthoDB" id="2987718at2"/>
<sequence length="227" mass="26159">MYKNLVNYIKQVRLVLNLIFIVTMVFIVLNAVIFSQLPELFNGGSALLGILNDISVGYIVSYIFYFLVVHIKEVDDKKHINFYIAAKSQALVSEYKGVVSHLKRSKDSTSHYLLPEEFNEIFSQISPQSPSSFFAIHGRLPWIEVLNGSRIRSEKIISKIYLKMVFLDSKYVNLLSRIEESPYFKLLEPLDTLKAPIGNKDMLIWSAPFYQYSLLIKELESYCQDAP</sequence>
<proteinExistence type="predicted"/>
<accession>A0A178J9A8</accession>